<evidence type="ECO:0000313" key="5">
    <source>
        <dbReference type="Proteomes" id="UP000015559"/>
    </source>
</evidence>
<evidence type="ECO:0000256" key="3">
    <source>
        <dbReference type="ARBA" id="ARBA00022490"/>
    </source>
</evidence>
<dbReference type="STRING" id="1163617.SCD_n02062"/>
<dbReference type="AlphaFoldDB" id="S6ACU4"/>
<dbReference type="InterPro" id="IPR042072">
    <property type="entry name" value="DsrC-like_C"/>
</dbReference>
<evidence type="ECO:0000256" key="1">
    <source>
        <dbReference type="ARBA" id="ARBA00004496"/>
    </source>
</evidence>
<dbReference type="Proteomes" id="UP000015559">
    <property type="component" value="Chromosome"/>
</dbReference>
<dbReference type="GO" id="GO:0005737">
    <property type="term" value="C:cytoplasm"/>
    <property type="evidence" value="ECO:0007669"/>
    <property type="project" value="UniProtKB-SubCell"/>
</dbReference>
<protein>
    <submittedName>
        <fullName evidence="4">Sulfur relay protein, TusE/DsrC/DsvC family</fullName>
    </submittedName>
</protein>
<keyword evidence="5" id="KW-1185">Reference proteome</keyword>
<dbReference type="HOGENOM" id="CLU_153199_0_1_4"/>
<evidence type="ECO:0000313" key="4">
    <source>
        <dbReference type="EMBL" id="BAN35873.1"/>
    </source>
</evidence>
<sequence length="118" mass="13138">MYDINQIINREGNAPEGDLLDLGDWSEQIAQELAGEENITLSKEHWDVINFLRDHYQRCGPCPNGRAVLSLLEDNFSQQGGKKHLYHLFPRGPVVQACKIAGLPLPPYSADASFGSVM</sequence>
<dbReference type="eggNOG" id="COG2920">
    <property type="taxonomic scope" value="Bacteria"/>
</dbReference>
<proteinExistence type="inferred from homology"/>
<name>S6ACU4_SULDS</name>
<dbReference type="Pfam" id="PF04358">
    <property type="entry name" value="DsrC"/>
    <property type="match status" value="1"/>
</dbReference>
<dbReference type="PANTHER" id="PTHR37010:SF1">
    <property type="entry name" value="SULFURTRANSFERASE TUSE"/>
    <property type="match status" value="1"/>
</dbReference>
<comment type="subcellular location">
    <subcellularLocation>
        <location evidence="1">Cytoplasm</location>
    </subcellularLocation>
</comment>
<keyword evidence="3" id="KW-0963">Cytoplasm</keyword>
<reference evidence="4 5" key="1">
    <citation type="journal article" date="2012" name="Appl. Environ. Microbiol.">
        <title>Draft genome sequence of a psychrotolerant sulfur-oxidizing bacterium, Sulfuricella denitrificans skB26, and proteomic insights into cold adaptation.</title>
        <authorList>
            <person name="Watanabe T."/>
            <person name="Kojima H."/>
            <person name="Fukui M."/>
        </authorList>
    </citation>
    <scope>NUCLEOTIDE SEQUENCE [LARGE SCALE GENOMIC DNA]</scope>
    <source>
        <strain evidence="5">skB26</strain>
    </source>
</reference>
<dbReference type="OrthoDB" id="9786347at2"/>
<organism evidence="4 5">
    <name type="scientific">Sulfuricella denitrificans (strain DSM 22764 / NBRC 105220 / skB26)</name>
    <dbReference type="NCBI Taxonomy" id="1163617"/>
    <lineage>
        <taxon>Bacteria</taxon>
        <taxon>Pseudomonadati</taxon>
        <taxon>Pseudomonadota</taxon>
        <taxon>Betaproteobacteria</taxon>
        <taxon>Nitrosomonadales</taxon>
        <taxon>Sulfuricellaceae</taxon>
        <taxon>Sulfuricella</taxon>
    </lineage>
</organism>
<accession>S6ACU4</accession>
<dbReference type="InterPro" id="IPR007453">
    <property type="entry name" value="DsrC/TusE"/>
</dbReference>
<dbReference type="GO" id="GO:0097163">
    <property type="term" value="F:sulfur carrier activity"/>
    <property type="evidence" value="ECO:0007669"/>
    <property type="project" value="TreeGrafter"/>
</dbReference>
<dbReference type="EMBL" id="AP013066">
    <property type="protein sequence ID" value="BAN35873.1"/>
    <property type="molecule type" value="Genomic_DNA"/>
</dbReference>
<dbReference type="RefSeq" id="WP_009205069.1">
    <property type="nucleotide sequence ID" value="NC_022357.1"/>
</dbReference>
<dbReference type="SUPFAM" id="SSF69721">
    <property type="entry name" value="DsrC, the gamma subunit of dissimilatory sulfite reductase"/>
    <property type="match status" value="1"/>
</dbReference>
<comment type="similarity">
    <text evidence="2">Belongs to the DsrC/TusE family.</text>
</comment>
<evidence type="ECO:0000256" key="2">
    <source>
        <dbReference type="ARBA" id="ARBA00005718"/>
    </source>
</evidence>
<dbReference type="KEGG" id="sdr:SCD_n02062"/>
<gene>
    <name evidence="4" type="primary">dsrC</name>
    <name evidence="4" type="ORF">SCD_n02062</name>
</gene>
<dbReference type="NCBIfam" id="TIGR03342">
    <property type="entry name" value="dsrC_tusE_dsvC"/>
    <property type="match status" value="1"/>
</dbReference>
<dbReference type="InterPro" id="IPR025526">
    <property type="entry name" value="DsrC-like_dom_sf"/>
</dbReference>
<dbReference type="Gene3D" id="1.10.10.370">
    <property type="entry name" value="DsrC-like protein, C-terminal domain"/>
    <property type="match status" value="1"/>
</dbReference>
<dbReference type="GO" id="GO:0002143">
    <property type="term" value="P:tRNA wobble position uridine thiolation"/>
    <property type="evidence" value="ECO:0007669"/>
    <property type="project" value="TreeGrafter"/>
</dbReference>
<dbReference type="PANTHER" id="PTHR37010">
    <property type="entry name" value="SULFURTRANSFERASE TUSE"/>
    <property type="match status" value="1"/>
</dbReference>